<feature type="transmembrane region" description="Helical" evidence="1">
    <location>
        <begin position="215"/>
        <end position="235"/>
    </location>
</feature>
<dbReference type="KEGG" id="pdf:CD630DERM_03650"/>
<dbReference type="RefSeq" id="WP_011860753.1">
    <property type="nucleotide sequence ID" value="NZ_CAAJVU010000036.1"/>
</dbReference>
<proteinExistence type="predicted"/>
<feature type="transmembrane region" description="Helical" evidence="1">
    <location>
        <begin position="166"/>
        <end position="184"/>
    </location>
</feature>
<accession>A0A381I6C6</accession>
<evidence type="ECO:0000313" key="2">
    <source>
        <dbReference type="EMBL" id="SUY20883.1"/>
    </source>
</evidence>
<feature type="transmembrane region" description="Helical" evidence="1">
    <location>
        <begin position="138"/>
        <end position="160"/>
    </location>
</feature>
<organism evidence="2">
    <name type="scientific">Clostridioides difficile</name>
    <name type="common">Peptoclostridium difficile</name>
    <dbReference type="NCBI Taxonomy" id="1496"/>
    <lineage>
        <taxon>Bacteria</taxon>
        <taxon>Bacillati</taxon>
        <taxon>Bacillota</taxon>
        <taxon>Clostridia</taxon>
        <taxon>Peptostreptococcales</taxon>
        <taxon>Peptostreptococcaceae</taxon>
        <taxon>Clostridioides</taxon>
    </lineage>
</organism>
<feature type="transmembrane region" description="Helical" evidence="1">
    <location>
        <begin position="100"/>
        <end position="126"/>
    </location>
</feature>
<dbReference type="AlphaFoldDB" id="A0A381I6C6"/>
<feature type="transmembrane region" description="Helical" evidence="1">
    <location>
        <begin position="49"/>
        <end position="69"/>
    </location>
</feature>
<dbReference type="EMBL" id="UFWD01000001">
    <property type="protein sequence ID" value="SUY20883.1"/>
    <property type="molecule type" value="Genomic_DNA"/>
</dbReference>
<dbReference type="Pfam" id="PF12730">
    <property type="entry name" value="ABC2_membrane_4"/>
    <property type="match status" value="1"/>
</dbReference>
<reference evidence="2" key="1">
    <citation type="submission" date="2018-06" db="EMBL/GenBank/DDBJ databases">
        <authorList>
            <consortium name="Pathogen Informatics"/>
            <person name="Doyle S."/>
        </authorList>
    </citation>
    <scope>NUCLEOTIDE SEQUENCE</scope>
    <source>
        <strain evidence="2">NCTC13307</strain>
    </source>
</reference>
<keyword evidence="1" id="KW-0812">Transmembrane</keyword>
<protein>
    <submittedName>
        <fullName evidence="2">ABC transporter permease</fullName>
    </submittedName>
</protein>
<evidence type="ECO:0000256" key="1">
    <source>
        <dbReference type="SAM" id="Phobius"/>
    </source>
</evidence>
<name>A0A381I6C6_CLODI</name>
<sequence length="243" mass="27557">MNNAFQTEILKLKKNKMALIGFVVTISIPILLILKSILIDKTKIDYHEWIMTVSMLVNLVLPIMSGFFITQSMQKEYGEKTIINIVTAPVNRKTFVFSKIAVWFCWYLVVMIVTECLTIVGSLILFHSQVTSTTICFTIQLFTQIGLLSYIAFLPIIWIAIRQRTLFYPTMLCTLVFVLLQSVGTQVSEELLPVASFVPWLAIQISTMLPQNSQYLYICIASILCTGIVGIGLSIHEFNKQDL</sequence>
<keyword evidence="1" id="KW-1133">Transmembrane helix</keyword>
<feature type="transmembrane region" description="Helical" evidence="1">
    <location>
        <begin position="17"/>
        <end position="37"/>
    </location>
</feature>
<keyword evidence="1" id="KW-0472">Membrane</keyword>
<gene>
    <name evidence="2" type="ORF">NCTC13307_00391</name>
</gene>